<comment type="caution">
    <text evidence="6">The sequence shown here is derived from an EMBL/GenBank/DDBJ whole genome shotgun (WGS) entry which is preliminary data.</text>
</comment>
<evidence type="ECO:0000313" key="7">
    <source>
        <dbReference type="Proteomes" id="UP001279410"/>
    </source>
</evidence>
<reference evidence="6" key="1">
    <citation type="submission" date="2022-08" db="EMBL/GenBank/DDBJ databases">
        <title>Genome sequencing of akame (Lates japonicus).</title>
        <authorList>
            <person name="Hashiguchi Y."/>
            <person name="Takahashi H."/>
        </authorList>
    </citation>
    <scope>NUCLEOTIDE SEQUENCE</scope>
    <source>
        <strain evidence="6">Kochi</strain>
    </source>
</reference>
<dbReference type="InterPro" id="IPR011992">
    <property type="entry name" value="EF-hand-dom_pair"/>
</dbReference>
<keyword evidence="4" id="KW-0106">Calcium</keyword>
<dbReference type="SUPFAM" id="SSF47473">
    <property type="entry name" value="EF-hand"/>
    <property type="match status" value="2"/>
</dbReference>
<dbReference type="PROSITE" id="PS50222">
    <property type="entry name" value="EF_HAND_2"/>
    <property type="match status" value="2"/>
</dbReference>
<dbReference type="PANTHER" id="PTHR11639">
    <property type="entry name" value="S100 CALCIUM-BINDING PROTEIN"/>
    <property type="match status" value="1"/>
</dbReference>
<evidence type="ECO:0000256" key="4">
    <source>
        <dbReference type="ARBA" id="ARBA00022837"/>
    </source>
</evidence>
<dbReference type="FunFam" id="1.10.238.10:FF:000044">
    <property type="entry name" value="Protein S100"/>
    <property type="match status" value="2"/>
</dbReference>
<dbReference type="Pfam" id="PF01023">
    <property type="entry name" value="S_100"/>
    <property type="match status" value="2"/>
</dbReference>
<proteinExistence type="inferred from homology"/>
<dbReference type="InterPro" id="IPR002048">
    <property type="entry name" value="EF_hand_dom"/>
</dbReference>
<feature type="domain" description="EF-hand" evidence="5">
    <location>
        <begin position="61"/>
        <end position="96"/>
    </location>
</feature>
<dbReference type="Gene3D" id="1.10.238.10">
    <property type="entry name" value="EF-hand"/>
    <property type="match status" value="2"/>
</dbReference>
<dbReference type="AlphaFoldDB" id="A0AAD3MT74"/>
<keyword evidence="3" id="KW-0677">Repeat</keyword>
<dbReference type="GO" id="GO:0046914">
    <property type="term" value="F:transition metal ion binding"/>
    <property type="evidence" value="ECO:0007669"/>
    <property type="project" value="InterPro"/>
</dbReference>
<feature type="domain" description="EF-hand" evidence="5">
    <location>
        <begin position="155"/>
        <end position="190"/>
    </location>
</feature>
<keyword evidence="7" id="KW-1185">Reference proteome</keyword>
<dbReference type="InterPro" id="IPR013787">
    <property type="entry name" value="S100_Ca-bd_sub"/>
</dbReference>
<organism evidence="6 7">
    <name type="scientific">Lates japonicus</name>
    <name type="common">Japanese lates</name>
    <dbReference type="NCBI Taxonomy" id="270547"/>
    <lineage>
        <taxon>Eukaryota</taxon>
        <taxon>Metazoa</taxon>
        <taxon>Chordata</taxon>
        <taxon>Craniata</taxon>
        <taxon>Vertebrata</taxon>
        <taxon>Euteleostomi</taxon>
        <taxon>Actinopterygii</taxon>
        <taxon>Neopterygii</taxon>
        <taxon>Teleostei</taxon>
        <taxon>Neoteleostei</taxon>
        <taxon>Acanthomorphata</taxon>
        <taxon>Carangaria</taxon>
        <taxon>Carangaria incertae sedis</taxon>
        <taxon>Centropomidae</taxon>
        <taxon>Lates</taxon>
    </lineage>
</organism>
<dbReference type="InterPro" id="IPR018247">
    <property type="entry name" value="EF_Hand_1_Ca_BS"/>
</dbReference>
<dbReference type="Pfam" id="PF00036">
    <property type="entry name" value="EF-hand_1"/>
    <property type="match status" value="1"/>
</dbReference>
<evidence type="ECO:0000259" key="5">
    <source>
        <dbReference type="PROSITE" id="PS50222"/>
    </source>
</evidence>
<dbReference type="InterPro" id="IPR001751">
    <property type="entry name" value="S100/CaBP7/8-like_CS"/>
</dbReference>
<evidence type="ECO:0000313" key="6">
    <source>
        <dbReference type="EMBL" id="GLD59226.1"/>
    </source>
</evidence>
<dbReference type="EMBL" id="BRZM01000037">
    <property type="protein sequence ID" value="GLD59226.1"/>
    <property type="molecule type" value="Genomic_DNA"/>
</dbReference>
<dbReference type="CDD" id="cd00213">
    <property type="entry name" value="S-100"/>
    <property type="match status" value="1"/>
</dbReference>
<dbReference type="PANTHER" id="PTHR11639:SF134">
    <property type="entry name" value="PROTEIN S100-A1-RELATED"/>
    <property type="match status" value="1"/>
</dbReference>
<dbReference type="PROSITE" id="PS00303">
    <property type="entry name" value="S100_CABP"/>
    <property type="match status" value="2"/>
</dbReference>
<protein>
    <submittedName>
        <fullName evidence="6">Protein S100-A10a</fullName>
    </submittedName>
</protein>
<sequence>MNPARLHTPAIMPSELETAMESLIKVFHRYASKEGKTGTLNRRELRELMENELSNFLKSQKDPAAVDKIMKDLDTNGDGQVDFEEFVSLVVGLSIAFSLDLNLAIIMSDVQQAMALLISAFDKYSSKEGDAHTLNKAELKELLENEFGELLGKANDKAALDRIFKDLDTNKDNSVDFREFVTLVCCLTQMCHEYFIGKK</sequence>
<dbReference type="CDD" id="cd05031">
    <property type="entry name" value="S-100A10_like"/>
    <property type="match status" value="1"/>
</dbReference>
<dbReference type="GO" id="GO:0048306">
    <property type="term" value="F:calcium-dependent protein binding"/>
    <property type="evidence" value="ECO:0007669"/>
    <property type="project" value="TreeGrafter"/>
</dbReference>
<dbReference type="Pfam" id="PF13202">
    <property type="entry name" value="EF-hand_5"/>
    <property type="match status" value="1"/>
</dbReference>
<dbReference type="GO" id="GO:0005737">
    <property type="term" value="C:cytoplasm"/>
    <property type="evidence" value="ECO:0007669"/>
    <property type="project" value="TreeGrafter"/>
</dbReference>
<dbReference type="SMART" id="SM00054">
    <property type="entry name" value="EFh"/>
    <property type="match status" value="2"/>
</dbReference>
<dbReference type="InterPro" id="IPR034325">
    <property type="entry name" value="S-100_dom"/>
</dbReference>
<dbReference type="Proteomes" id="UP001279410">
    <property type="component" value="Unassembled WGS sequence"/>
</dbReference>
<accession>A0AAD3MT74</accession>
<evidence type="ECO:0000256" key="3">
    <source>
        <dbReference type="ARBA" id="ARBA00022737"/>
    </source>
</evidence>
<comment type="similarity">
    <text evidence="1">Belongs to the S-100 family.</text>
</comment>
<name>A0AAD3MT74_LATJO</name>
<dbReference type="GO" id="GO:0005615">
    <property type="term" value="C:extracellular space"/>
    <property type="evidence" value="ECO:0007669"/>
    <property type="project" value="TreeGrafter"/>
</dbReference>
<evidence type="ECO:0000256" key="1">
    <source>
        <dbReference type="ARBA" id="ARBA00007323"/>
    </source>
</evidence>
<evidence type="ECO:0000256" key="2">
    <source>
        <dbReference type="ARBA" id="ARBA00022723"/>
    </source>
</evidence>
<dbReference type="GO" id="GO:0005509">
    <property type="term" value="F:calcium ion binding"/>
    <property type="evidence" value="ECO:0007669"/>
    <property type="project" value="InterPro"/>
</dbReference>
<dbReference type="SMART" id="SM01394">
    <property type="entry name" value="S_100"/>
    <property type="match status" value="2"/>
</dbReference>
<keyword evidence="2" id="KW-0479">Metal-binding</keyword>
<dbReference type="PROSITE" id="PS00018">
    <property type="entry name" value="EF_HAND_1"/>
    <property type="match status" value="2"/>
</dbReference>
<gene>
    <name evidence="6" type="ORF">AKAME5_001124000</name>
</gene>